<dbReference type="PANTHER" id="PTHR46417:SF1">
    <property type="entry name" value="TRNA (GUANINE-N(1)-)-METHYLTRANSFERASE"/>
    <property type="match status" value="1"/>
</dbReference>
<dbReference type="KEGG" id="sfu:Sfum_3042"/>
<dbReference type="FunFam" id="3.40.1280.10:FF:000001">
    <property type="entry name" value="tRNA (guanine-N(1)-)-methyltransferase"/>
    <property type="match status" value="1"/>
</dbReference>
<evidence type="ECO:0000313" key="21">
    <source>
        <dbReference type="Proteomes" id="UP000001784"/>
    </source>
</evidence>
<dbReference type="GO" id="GO:0002939">
    <property type="term" value="P:tRNA N1-guanine methylation"/>
    <property type="evidence" value="ECO:0007669"/>
    <property type="project" value="TreeGrafter"/>
</dbReference>
<evidence type="ECO:0000256" key="10">
    <source>
        <dbReference type="ARBA" id="ARBA00022691"/>
    </source>
</evidence>
<dbReference type="HOGENOM" id="CLU_047363_0_1_7"/>
<comment type="similarity">
    <text evidence="3 15 17">Belongs to the RNA methyltransferase TrmD family.</text>
</comment>
<dbReference type="RefSeq" id="WP_011699838.1">
    <property type="nucleotide sequence ID" value="NC_008554.1"/>
</dbReference>
<dbReference type="AlphaFoldDB" id="A0LMM2"/>
<dbReference type="CDD" id="cd18080">
    <property type="entry name" value="TrmD-like"/>
    <property type="match status" value="1"/>
</dbReference>
<evidence type="ECO:0000256" key="8">
    <source>
        <dbReference type="ARBA" id="ARBA00022603"/>
    </source>
</evidence>
<dbReference type="InterPro" id="IPR002649">
    <property type="entry name" value="tRNA_m1G_MeTrfase_TrmD"/>
</dbReference>
<accession>A0LMM2</accession>
<keyword evidence="9 15" id="KW-0808">Transferase</keyword>
<evidence type="ECO:0000256" key="6">
    <source>
        <dbReference type="ARBA" id="ARBA00014679"/>
    </source>
</evidence>
<dbReference type="GO" id="GO:0005829">
    <property type="term" value="C:cytosol"/>
    <property type="evidence" value="ECO:0007669"/>
    <property type="project" value="TreeGrafter"/>
</dbReference>
<evidence type="ECO:0000259" key="18">
    <source>
        <dbReference type="Pfam" id="PF01746"/>
    </source>
</evidence>
<evidence type="ECO:0000256" key="15">
    <source>
        <dbReference type="HAMAP-Rule" id="MF_00605"/>
    </source>
</evidence>
<evidence type="ECO:0000256" key="2">
    <source>
        <dbReference type="ARBA" id="ARBA00004496"/>
    </source>
</evidence>
<dbReference type="NCBIfam" id="NF000648">
    <property type="entry name" value="PRK00026.1"/>
    <property type="match status" value="1"/>
</dbReference>
<evidence type="ECO:0000256" key="11">
    <source>
        <dbReference type="ARBA" id="ARBA00022694"/>
    </source>
</evidence>
<protein>
    <recommendedName>
        <fullName evidence="6 15">tRNA (guanine-N(1)-)-methyltransferase</fullName>
        <ecNumber evidence="5 15">2.1.1.228</ecNumber>
    </recommendedName>
    <alternativeName>
        <fullName evidence="12 15">M1G-methyltransferase</fullName>
    </alternativeName>
    <alternativeName>
        <fullName evidence="13 15">tRNA [GM37] methyltransferase</fullName>
    </alternativeName>
</protein>
<dbReference type="InterPro" id="IPR029026">
    <property type="entry name" value="tRNA_m1G_MTases_N"/>
</dbReference>
<feature type="domain" description="tRNA methyltransferase TRMD/TRM10-type" evidence="18">
    <location>
        <begin position="1"/>
        <end position="224"/>
    </location>
</feature>
<dbReference type="KEGG" id="sfu:Sfum_3000"/>
<comment type="catalytic activity">
    <reaction evidence="14 15 17">
        <text>guanosine(37) in tRNA + S-adenosyl-L-methionine = N(1)-methylguanosine(37) in tRNA + S-adenosyl-L-homocysteine + H(+)</text>
        <dbReference type="Rhea" id="RHEA:36899"/>
        <dbReference type="Rhea" id="RHEA-COMP:10145"/>
        <dbReference type="Rhea" id="RHEA-COMP:10147"/>
        <dbReference type="ChEBI" id="CHEBI:15378"/>
        <dbReference type="ChEBI" id="CHEBI:57856"/>
        <dbReference type="ChEBI" id="CHEBI:59789"/>
        <dbReference type="ChEBI" id="CHEBI:73542"/>
        <dbReference type="ChEBI" id="CHEBI:74269"/>
        <dbReference type="EC" id="2.1.1.228"/>
    </reaction>
</comment>
<dbReference type="PANTHER" id="PTHR46417">
    <property type="entry name" value="TRNA (GUANINE-N(1)-)-METHYLTRANSFERASE"/>
    <property type="match status" value="1"/>
</dbReference>
<comment type="subunit">
    <text evidence="4 15 17">Homodimer.</text>
</comment>
<evidence type="ECO:0000256" key="14">
    <source>
        <dbReference type="ARBA" id="ARBA00047783"/>
    </source>
</evidence>
<name>A0LMM2_SYNFM</name>
<dbReference type="PIRSF" id="PIRSF000386">
    <property type="entry name" value="tRNA_mtase"/>
    <property type="match status" value="1"/>
</dbReference>
<evidence type="ECO:0000256" key="3">
    <source>
        <dbReference type="ARBA" id="ARBA00007630"/>
    </source>
</evidence>
<dbReference type="SUPFAM" id="SSF75217">
    <property type="entry name" value="alpha/beta knot"/>
    <property type="match status" value="1"/>
</dbReference>
<comment type="function">
    <text evidence="1 15 17">Specifically methylates guanosine-37 in various tRNAs.</text>
</comment>
<keyword evidence="8 15" id="KW-0489">Methyltransferase</keyword>
<dbReference type="Proteomes" id="UP000001784">
    <property type="component" value="Chromosome"/>
</dbReference>
<feature type="binding site" evidence="15 16">
    <location>
        <begin position="132"/>
        <end position="137"/>
    </location>
    <ligand>
        <name>S-adenosyl-L-methionine</name>
        <dbReference type="ChEBI" id="CHEBI:59789"/>
    </ligand>
</feature>
<gene>
    <name evidence="15" type="primary">trmD</name>
    <name evidence="19" type="ordered locus">Sfum_3000</name>
    <name evidence="20" type="ordered locus">Sfum_3042</name>
</gene>
<dbReference type="STRING" id="335543.Sfum_3000"/>
<comment type="subcellular location">
    <subcellularLocation>
        <location evidence="2 15 17">Cytoplasm</location>
    </subcellularLocation>
</comment>
<dbReference type="Gene3D" id="3.40.1280.10">
    <property type="match status" value="1"/>
</dbReference>
<dbReference type="HAMAP" id="MF_00605">
    <property type="entry name" value="TrmD"/>
    <property type="match status" value="1"/>
</dbReference>
<reference evidence="19 21" key="1">
    <citation type="submission" date="2006-10" db="EMBL/GenBank/DDBJ databases">
        <title>Complete sequence of Syntrophobacter fumaroxidans MPOB.</title>
        <authorList>
            <consortium name="US DOE Joint Genome Institute"/>
            <person name="Copeland A."/>
            <person name="Lucas S."/>
            <person name="Lapidus A."/>
            <person name="Barry K."/>
            <person name="Detter J.C."/>
            <person name="Glavina del Rio T."/>
            <person name="Hammon N."/>
            <person name="Israni S."/>
            <person name="Pitluck S."/>
            <person name="Goltsman E.G."/>
            <person name="Martinez M."/>
            <person name="Schmutz J."/>
            <person name="Larimer F."/>
            <person name="Land M."/>
            <person name="Hauser L."/>
            <person name="Kyrpides N."/>
            <person name="Kim E."/>
            <person name="Boone D.R."/>
            <person name="Brockman F."/>
            <person name="Culley D."/>
            <person name="Ferry J."/>
            <person name="Gunsalus R."/>
            <person name="McInerney M.J."/>
            <person name="Morrison M."/>
            <person name="Plugge C."/>
            <person name="Rohlin L."/>
            <person name="Scholten J."/>
            <person name="Sieber J."/>
            <person name="Stams A.J.M."/>
            <person name="Worm P."/>
            <person name="Henstra A.M."/>
            <person name="Richardson P."/>
        </authorList>
    </citation>
    <scope>NUCLEOTIDE SEQUENCE [LARGE SCALE GENOMIC DNA]</scope>
    <source>
        <strain evidence="21">DSM 10017 / MPOB</strain>
        <strain evidence="19">MPOB</strain>
    </source>
</reference>
<sequence length="252" mass="27708">MIFDILTIFPGMFDAPLGESILGKARERGLVEIRVHNIRDHAFDKHQMTDDRPFGGGEGMVMKPEPIVAAVEAVAGEGPEAPVALLTPAGRLFTQDLAARLSLLPRLILICGRYEGVDERIAEHFADETISIGDYVLTGGELAAMVVVDAVTRLIPGVLGNASSAAAESFTEPILEYPQYTRPQEFRGHPVPDVLLSGHHEAIRRWRRGQALLRTKRLRPDLFARLEISAEDLELLREAERPQAPNPLRVAG</sequence>
<evidence type="ECO:0000256" key="7">
    <source>
        <dbReference type="ARBA" id="ARBA00022490"/>
    </source>
</evidence>
<evidence type="ECO:0000256" key="12">
    <source>
        <dbReference type="ARBA" id="ARBA00029736"/>
    </source>
</evidence>
<dbReference type="InterPro" id="IPR029028">
    <property type="entry name" value="Alpha/beta_knot_MTases"/>
</dbReference>
<evidence type="ECO:0000256" key="9">
    <source>
        <dbReference type="ARBA" id="ARBA00022679"/>
    </source>
</evidence>
<evidence type="ECO:0000256" key="13">
    <source>
        <dbReference type="ARBA" id="ARBA00033392"/>
    </source>
</evidence>
<dbReference type="InterPro" id="IPR016009">
    <property type="entry name" value="tRNA_MeTrfase_TRMD/TRM10"/>
</dbReference>
<evidence type="ECO:0000256" key="16">
    <source>
        <dbReference type="PIRSR" id="PIRSR000386-1"/>
    </source>
</evidence>
<dbReference type="GO" id="GO:0052906">
    <property type="term" value="F:tRNA (guanine(37)-N1)-methyltransferase activity"/>
    <property type="evidence" value="ECO:0007669"/>
    <property type="project" value="UniProtKB-UniRule"/>
</dbReference>
<dbReference type="InterPro" id="IPR023148">
    <property type="entry name" value="tRNA_m1G_MeTrfase_C_sf"/>
</dbReference>
<evidence type="ECO:0000256" key="1">
    <source>
        <dbReference type="ARBA" id="ARBA00002634"/>
    </source>
</evidence>
<evidence type="ECO:0000256" key="4">
    <source>
        <dbReference type="ARBA" id="ARBA00011738"/>
    </source>
</evidence>
<dbReference type="NCBIfam" id="TIGR00088">
    <property type="entry name" value="trmD"/>
    <property type="match status" value="1"/>
</dbReference>
<dbReference type="EC" id="2.1.1.228" evidence="5 15"/>
<evidence type="ECO:0000313" key="19">
    <source>
        <dbReference type="EMBL" id="ABK18674.1"/>
    </source>
</evidence>
<dbReference type="EMBL" id="CP000478">
    <property type="protein sequence ID" value="ABK18716.1"/>
    <property type="molecule type" value="Genomic_DNA"/>
</dbReference>
<dbReference type="Gene3D" id="1.10.1270.20">
    <property type="entry name" value="tRNA(m1g37)methyltransferase, domain 2"/>
    <property type="match status" value="1"/>
</dbReference>
<keyword evidence="11 15" id="KW-0819">tRNA processing</keyword>
<feature type="binding site" evidence="15 16">
    <location>
        <position position="112"/>
    </location>
    <ligand>
        <name>S-adenosyl-L-methionine</name>
        <dbReference type="ChEBI" id="CHEBI:59789"/>
    </ligand>
</feature>
<dbReference type="InParanoid" id="A0LMM2"/>
<evidence type="ECO:0000313" key="20">
    <source>
        <dbReference type="EMBL" id="ABK18716.1"/>
    </source>
</evidence>
<dbReference type="OrthoDB" id="9807416at2"/>
<dbReference type="FunCoup" id="A0LMM2">
    <property type="interactions" value="514"/>
</dbReference>
<dbReference type="FunFam" id="1.10.1270.20:FF:000001">
    <property type="entry name" value="tRNA (guanine-N(1)-)-methyltransferase"/>
    <property type="match status" value="1"/>
</dbReference>
<organism evidence="19 21">
    <name type="scientific">Syntrophobacter fumaroxidans (strain DSM 10017 / MPOB)</name>
    <dbReference type="NCBI Taxonomy" id="335543"/>
    <lineage>
        <taxon>Bacteria</taxon>
        <taxon>Pseudomonadati</taxon>
        <taxon>Thermodesulfobacteriota</taxon>
        <taxon>Syntrophobacteria</taxon>
        <taxon>Syntrophobacterales</taxon>
        <taxon>Syntrophobacteraceae</taxon>
        <taxon>Syntrophobacter</taxon>
    </lineage>
</organism>
<keyword evidence="21" id="KW-1185">Reference proteome</keyword>
<dbReference type="EMBL" id="CP000478">
    <property type="protein sequence ID" value="ABK18674.1"/>
    <property type="molecule type" value="Genomic_DNA"/>
</dbReference>
<dbReference type="eggNOG" id="COG0336">
    <property type="taxonomic scope" value="Bacteria"/>
</dbReference>
<evidence type="ECO:0000256" key="5">
    <source>
        <dbReference type="ARBA" id="ARBA00012807"/>
    </source>
</evidence>
<evidence type="ECO:0000256" key="17">
    <source>
        <dbReference type="RuleBase" id="RU003464"/>
    </source>
</evidence>
<dbReference type="Pfam" id="PF01746">
    <property type="entry name" value="tRNA_m1G_MT"/>
    <property type="match status" value="1"/>
</dbReference>
<keyword evidence="10 15" id="KW-0949">S-adenosyl-L-methionine</keyword>
<proteinExistence type="inferred from homology"/>
<keyword evidence="7 15" id="KW-0963">Cytoplasm</keyword>